<dbReference type="Proteomes" id="UP000626092">
    <property type="component" value="Unassembled WGS sequence"/>
</dbReference>
<gene>
    <name evidence="6" type="ORF">RHSIM_Rhsim03G0013600</name>
</gene>
<proteinExistence type="predicted"/>
<accession>A0A834LUG4</accession>
<reference evidence="6" key="1">
    <citation type="submission" date="2019-11" db="EMBL/GenBank/DDBJ databases">
        <authorList>
            <person name="Liu Y."/>
            <person name="Hou J."/>
            <person name="Li T.-Q."/>
            <person name="Guan C.-H."/>
            <person name="Wu X."/>
            <person name="Wu H.-Z."/>
            <person name="Ling F."/>
            <person name="Zhang R."/>
            <person name="Shi X.-G."/>
            <person name="Ren J.-P."/>
            <person name="Chen E.-F."/>
            <person name="Sun J.-M."/>
        </authorList>
    </citation>
    <scope>NUCLEOTIDE SEQUENCE</scope>
    <source>
        <strain evidence="6">Adult_tree_wgs_1</strain>
        <tissue evidence="6">Leaves</tissue>
    </source>
</reference>
<dbReference type="AlphaFoldDB" id="A0A834LUG4"/>
<evidence type="ECO:0000259" key="5">
    <source>
        <dbReference type="PROSITE" id="PS50081"/>
    </source>
</evidence>
<dbReference type="PROSITE" id="PS50081">
    <property type="entry name" value="ZF_DAG_PE_2"/>
    <property type="match status" value="1"/>
</dbReference>
<dbReference type="GO" id="GO:0046872">
    <property type="term" value="F:metal ion binding"/>
    <property type="evidence" value="ECO:0007669"/>
    <property type="project" value="UniProtKB-KW"/>
</dbReference>
<keyword evidence="3" id="KW-0862">Zinc</keyword>
<feature type="compositionally biased region" description="Low complexity" evidence="4">
    <location>
        <begin position="259"/>
        <end position="269"/>
    </location>
</feature>
<evidence type="ECO:0000313" key="7">
    <source>
        <dbReference type="Proteomes" id="UP000626092"/>
    </source>
</evidence>
<evidence type="ECO:0000313" key="6">
    <source>
        <dbReference type="EMBL" id="KAF7148499.1"/>
    </source>
</evidence>
<dbReference type="SMART" id="SM00109">
    <property type="entry name" value="C1"/>
    <property type="match status" value="6"/>
</dbReference>
<evidence type="ECO:0000256" key="2">
    <source>
        <dbReference type="ARBA" id="ARBA00022737"/>
    </source>
</evidence>
<evidence type="ECO:0000256" key="1">
    <source>
        <dbReference type="ARBA" id="ARBA00022723"/>
    </source>
</evidence>
<dbReference type="InterPro" id="IPR004146">
    <property type="entry name" value="DC1"/>
</dbReference>
<dbReference type="OrthoDB" id="1022773at2759"/>
<name>A0A834LUG4_RHOSS</name>
<dbReference type="InterPro" id="IPR002219">
    <property type="entry name" value="PKC_DAG/PE"/>
</dbReference>
<dbReference type="Pfam" id="PF03107">
    <property type="entry name" value="C1_2"/>
    <property type="match status" value="5"/>
</dbReference>
<feature type="domain" description="Phorbol-ester/DAG-type" evidence="5">
    <location>
        <begin position="813"/>
        <end position="863"/>
    </location>
</feature>
<evidence type="ECO:0000256" key="3">
    <source>
        <dbReference type="ARBA" id="ARBA00022833"/>
    </source>
</evidence>
<evidence type="ECO:0000256" key="4">
    <source>
        <dbReference type="SAM" id="MobiDB-lite"/>
    </source>
</evidence>
<feature type="region of interest" description="Disordered" evidence="4">
    <location>
        <begin position="245"/>
        <end position="269"/>
    </location>
</feature>
<protein>
    <recommendedName>
        <fullName evidence="5">Phorbol-ester/DAG-type domain-containing protein</fullName>
    </recommendedName>
</protein>
<dbReference type="EMBL" id="WJXA01000003">
    <property type="protein sequence ID" value="KAF7148499.1"/>
    <property type="molecule type" value="Genomic_DNA"/>
</dbReference>
<keyword evidence="2" id="KW-0677">Repeat</keyword>
<comment type="caution">
    <text evidence="6">The sequence shown here is derived from an EMBL/GenBank/DDBJ whole genome shotgun (WGS) entry which is preliminary data.</text>
</comment>
<keyword evidence="7" id="KW-1185">Reference proteome</keyword>
<feature type="compositionally biased region" description="Basic and acidic residues" evidence="4">
    <location>
        <begin position="245"/>
        <end position="254"/>
    </location>
</feature>
<sequence>MAMEVVQVLQNLGHDHPLMLIEPEETADSWDLSCYACEKPILVSSSSSSYYGCKRCVFFLHKTCAQLPHQMTHPFHPQHPLTLLPSPPKAAHTCDVCGGHCNRFTYRCYDCDYDIDMKCALAVLSIQQSIKHTIHPHQLIILQMESMFLCYACGIKHEGTSFLCTTCGFWINQECASSPINLKLNNRHHHTLYLIDFIPQEVYEQKPSCEICSKRIGRRFWVYCCSECRYLVHLHCALSDKKNNETENQSHDRGLNPINLSSSNSATATSDADLPKVISLPVPNDPADMITQFIKNTAIQGKHEGAAEIEHGSHRHPLTLYEEPIDHALSLFNVASNVPKCCACAQSISAPFYNCLECGFYLHVWCAELPEELRHPAHLQHTLFLTKNTWAAKCNCCNLFGSTIFYRCEECGFYLDCKCASLPRVIKHESHDKHTLALRPTPFSGTCISCSASLRMSFECWGCKFNLCVRCAILPRTVRHRYDKHPFTLTYSPLPYRTGDDFCEICEEGIDSNRWFYHCGECDQYLHTDCILPVDQFSNMVYDQLWQPINSRKHPHRLIHAGPNPNTSCSLCERSNADSSHYYCPPCQFHLCDSCAVWDEEYSTVIYLPVPDDSADIITQFIKNTAIQGKHEGAAEIKHGSHRHQLTLYEEPIDYASSHFNVAWNVQKCCGCAQSISAPFYCCLECEFYLHVWCAELPEELRHPAHPQHTLFLTKATKVGECRCCNLFASTLFYGCKECGFYLDCKCASLPRFIKHESHDKHTLALRPTPSSGTCKSCSASLRISFECWGCKFNLCVRCAILPCTIQHRYYDEHPFTLTYSPRDGNFCKICEDVIDSNRWFYHCGECDQYLHTDCILPVDQFSNMIYSNRRSSFP</sequence>
<keyword evidence="1" id="KW-0479">Metal-binding</keyword>
<dbReference type="SUPFAM" id="SSF57889">
    <property type="entry name" value="Cysteine-rich domain"/>
    <property type="match status" value="7"/>
</dbReference>
<dbReference type="PANTHER" id="PTHR32410:SF216">
    <property type="entry name" value="PHORBOL-ESTER_DAG-TYPE DOMAIN-CONTAINING PROTEIN"/>
    <property type="match status" value="1"/>
</dbReference>
<dbReference type="InterPro" id="IPR053192">
    <property type="entry name" value="Vacuole_Formation_Reg"/>
</dbReference>
<dbReference type="InterPro" id="IPR046349">
    <property type="entry name" value="C1-like_sf"/>
</dbReference>
<organism evidence="6 7">
    <name type="scientific">Rhododendron simsii</name>
    <name type="common">Sims's rhododendron</name>
    <dbReference type="NCBI Taxonomy" id="118357"/>
    <lineage>
        <taxon>Eukaryota</taxon>
        <taxon>Viridiplantae</taxon>
        <taxon>Streptophyta</taxon>
        <taxon>Embryophyta</taxon>
        <taxon>Tracheophyta</taxon>
        <taxon>Spermatophyta</taxon>
        <taxon>Magnoliopsida</taxon>
        <taxon>eudicotyledons</taxon>
        <taxon>Gunneridae</taxon>
        <taxon>Pentapetalae</taxon>
        <taxon>asterids</taxon>
        <taxon>Ericales</taxon>
        <taxon>Ericaceae</taxon>
        <taxon>Ericoideae</taxon>
        <taxon>Rhodoreae</taxon>
        <taxon>Rhododendron</taxon>
    </lineage>
</organism>
<dbReference type="PANTHER" id="PTHR32410">
    <property type="entry name" value="CYSTEINE/HISTIDINE-RICH C1 DOMAIN FAMILY PROTEIN"/>
    <property type="match status" value="1"/>
</dbReference>